<comment type="caution">
    <text evidence="3">The sequence shown here is derived from an EMBL/GenBank/DDBJ whole genome shotgun (WGS) entry which is preliminary data.</text>
</comment>
<dbReference type="Proteomes" id="UP001610861">
    <property type="component" value="Unassembled WGS sequence"/>
</dbReference>
<dbReference type="CDD" id="cd04486">
    <property type="entry name" value="YhcR_OBF_like"/>
    <property type="match status" value="1"/>
</dbReference>
<sequence length="927" mass="95312">MHRLIRPSAFVATGAVALAALAAVQPAAAAAPVVINEFSASTVGTDVEYVELLTAPGTDLSAYRVLQIEGDSPVFGVVDGVYTPGAPDASGRVLINLPANAIENGTVSLLLVTGTIPASGSDIDTNDDGVIDAAGLTVVDAVAVNDGGATDRTYGGVTLGVAYDGQAFAPGGASRIPDGTDTDTTADWVRNDFDLAGIPGFAGTPVYGEAINTPGAANAIVPKPVDPAGDADCTASVQAIGSVQGTGDASPAVGSVVRLEGTVVGDFQTGGFDGFSLQDAGDGDPATSDGIFVYRNDPDDTPGNGEGALDVAPGDVVNVAGVVSEFQGLTEITANDMEICATGGALPAPATLTLPATDSQREALESMYVTMPQPLAILEYFEFGRYGTIDAGLTRQYQPTATFDAGTPEAAALAASNLVERVTIDDGRLAQNPSPAMHPNGQPFALDNSFRGGDKLTSVTGVLDQRIRSADGASGYGIQLTQPAGYQVANPRPAVPTVGGDLKVSSFNVLNFFTTIDPTPNNSNDDDYTRGADTTEEFHRQEAKIVAALSAIDADVFGLMEIENNGSTTGPSSSAVAELTRALNANLPGGDVYGYVNTGKVGTDAITTAFLYKKATVKPLGDFALLTSAVDPRFIDTLNRPALAQTFGRVSDGAAVTVVVNHLKSKGSACTSVGDPDTGDGQGNCNGVRTQAAHAITDWLATDPTGQGTGDRSLIIGDLNSYDKEDPIQAFEAAGYTDLLLKYQGEDAYSYDFDGQLGYLDHALAGPGLVADVTGASPWNINADEPSLIDYDMSFKQPLEDALWAPDPYRSSDHDPVIVGIDLPEPDTTAPTLEVTPSVARIFPPNNAFSPVTIDVHATDDSGGPVTVELVEAKASGAKKAEIVTLSDTSFQVRAVNKAVYTFTYKATDAAGNTITATAEVVVGPAG</sequence>
<evidence type="ECO:0000259" key="2">
    <source>
        <dbReference type="Pfam" id="PF03372"/>
    </source>
</evidence>
<keyword evidence="3" id="KW-0378">Hydrolase</keyword>
<evidence type="ECO:0000256" key="1">
    <source>
        <dbReference type="SAM" id="SignalP"/>
    </source>
</evidence>
<dbReference type="PANTHER" id="PTHR42834">
    <property type="entry name" value="ENDONUCLEASE/EXONUCLEASE/PHOSPHATASE FAMILY PROTEIN (AFU_ORTHOLOGUE AFUA_3G09210)"/>
    <property type="match status" value="1"/>
</dbReference>
<dbReference type="EMBL" id="JBIQWL010000012">
    <property type="protein sequence ID" value="MFH8252806.1"/>
    <property type="molecule type" value="Genomic_DNA"/>
</dbReference>
<keyword evidence="3" id="KW-0255">Endonuclease</keyword>
<dbReference type="InterPro" id="IPR047971">
    <property type="entry name" value="ExeM-like"/>
</dbReference>
<evidence type="ECO:0000313" key="4">
    <source>
        <dbReference type="Proteomes" id="UP001610861"/>
    </source>
</evidence>
<keyword evidence="1" id="KW-0732">Signal</keyword>
<gene>
    <name evidence="3" type="ORF">ACH3VR_20745</name>
</gene>
<dbReference type="PANTHER" id="PTHR42834:SF1">
    <property type="entry name" value="ENDONUCLEASE_EXONUCLEASE_PHOSPHATASE FAMILY PROTEIN (AFU_ORTHOLOGUE AFUA_3G09210)"/>
    <property type="match status" value="1"/>
</dbReference>
<feature type="chain" id="PRO_5046913707" evidence="1">
    <location>
        <begin position="23"/>
        <end position="927"/>
    </location>
</feature>
<accession>A0ABW7QD44</accession>
<dbReference type="RefSeq" id="WP_397558234.1">
    <property type="nucleotide sequence ID" value="NZ_JBIQWL010000012.1"/>
</dbReference>
<keyword evidence="4" id="KW-1185">Reference proteome</keyword>
<dbReference type="Gene3D" id="2.60.40.10">
    <property type="entry name" value="Immunoglobulins"/>
    <property type="match status" value="1"/>
</dbReference>
<dbReference type="CDD" id="cd10283">
    <property type="entry name" value="MnuA_DNase1-like"/>
    <property type="match status" value="1"/>
</dbReference>
<protein>
    <submittedName>
        <fullName evidence="3">ExeM/NucH family extracellular endonuclease</fullName>
    </submittedName>
</protein>
<dbReference type="Pfam" id="PF03372">
    <property type="entry name" value="Exo_endo_phos"/>
    <property type="match status" value="1"/>
</dbReference>
<dbReference type="NCBIfam" id="NF033681">
    <property type="entry name" value="ExeM_NucH_DNase"/>
    <property type="match status" value="1"/>
</dbReference>
<evidence type="ECO:0000313" key="3">
    <source>
        <dbReference type="EMBL" id="MFH8252806.1"/>
    </source>
</evidence>
<keyword evidence="3" id="KW-0540">Nuclease</keyword>
<dbReference type="Gene3D" id="3.60.10.10">
    <property type="entry name" value="Endonuclease/exonuclease/phosphatase"/>
    <property type="match status" value="1"/>
</dbReference>
<dbReference type="InterPro" id="IPR005135">
    <property type="entry name" value="Endo/exonuclease/phosphatase"/>
</dbReference>
<reference evidence="3 4" key="1">
    <citation type="submission" date="2024-09" db="EMBL/GenBank/DDBJ databases">
        <authorList>
            <person name="Pan X."/>
        </authorList>
    </citation>
    <scope>NUCLEOTIDE SEQUENCE [LARGE SCALE GENOMIC DNA]</scope>
    <source>
        <strain evidence="3 4">B2969</strain>
    </source>
</reference>
<name>A0ABW7QD44_9MICO</name>
<feature type="signal peptide" evidence="1">
    <location>
        <begin position="1"/>
        <end position="22"/>
    </location>
</feature>
<feature type="domain" description="Endonuclease/exonuclease/phosphatase" evidence="2">
    <location>
        <begin position="506"/>
        <end position="814"/>
    </location>
</feature>
<dbReference type="InterPro" id="IPR036691">
    <property type="entry name" value="Endo/exonu/phosph_ase_sf"/>
</dbReference>
<dbReference type="GO" id="GO:0004519">
    <property type="term" value="F:endonuclease activity"/>
    <property type="evidence" value="ECO:0007669"/>
    <property type="project" value="UniProtKB-KW"/>
</dbReference>
<dbReference type="SUPFAM" id="SSF56219">
    <property type="entry name" value="DNase I-like"/>
    <property type="match status" value="1"/>
</dbReference>
<organism evidence="3 4">
    <name type="scientific">Microbacterium alkaliflavum</name>
    <dbReference type="NCBI Taxonomy" id="3248839"/>
    <lineage>
        <taxon>Bacteria</taxon>
        <taxon>Bacillati</taxon>
        <taxon>Actinomycetota</taxon>
        <taxon>Actinomycetes</taxon>
        <taxon>Micrococcales</taxon>
        <taxon>Microbacteriaceae</taxon>
        <taxon>Microbacterium</taxon>
    </lineage>
</organism>
<dbReference type="InterPro" id="IPR013783">
    <property type="entry name" value="Ig-like_fold"/>
</dbReference>
<proteinExistence type="predicted"/>